<dbReference type="InterPro" id="IPR020818">
    <property type="entry name" value="Chaperonin_GroES"/>
</dbReference>
<dbReference type="CDD" id="cd00320">
    <property type="entry name" value="cpn10"/>
    <property type="match status" value="1"/>
</dbReference>
<protein>
    <submittedName>
        <fullName evidence="2">Unannotated protein</fullName>
    </submittedName>
</protein>
<dbReference type="AlphaFoldDB" id="A0A6J7JBD4"/>
<dbReference type="Pfam" id="PF00166">
    <property type="entry name" value="Cpn10"/>
    <property type="match status" value="1"/>
</dbReference>
<proteinExistence type="predicted"/>
<dbReference type="SMART" id="SM00883">
    <property type="entry name" value="Cpn10"/>
    <property type="match status" value="1"/>
</dbReference>
<organism evidence="2">
    <name type="scientific">freshwater metagenome</name>
    <dbReference type="NCBI Taxonomy" id="449393"/>
    <lineage>
        <taxon>unclassified sequences</taxon>
        <taxon>metagenomes</taxon>
        <taxon>ecological metagenomes</taxon>
    </lineage>
</organism>
<evidence type="ECO:0000313" key="2">
    <source>
        <dbReference type="EMBL" id="CAB4940540.1"/>
    </source>
</evidence>
<dbReference type="InterPro" id="IPR037124">
    <property type="entry name" value="Chaperonin_GroES_sf"/>
</dbReference>
<name>A0A6J7JBD4_9ZZZZ</name>
<gene>
    <name evidence="2" type="ORF">UFOPK3789_00051</name>
</gene>
<dbReference type="GO" id="GO:0044183">
    <property type="term" value="F:protein folding chaperone"/>
    <property type="evidence" value="ECO:0007669"/>
    <property type="project" value="InterPro"/>
</dbReference>
<dbReference type="PRINTS" id="PR00297">
    <property type="entry name" value="CHAPERONIN10"/>
</dbReference>
<keyword evidence="1" id="KW-0143">Chaperone</keyword>
<dbReference type="EMBL" id="CAFBNL010000001">
    <property type="protein sequence ID" value="CAB4940540.1"/>
    <property type="molecule type" value="Genomic_DNA"/>
</dbReference>
<accession>A0A6J7JBD4</accession>
<dbReference type="SUPFAM" id="SSF50129">
    <property type="entry name" value="GroES-like"/>
    <property type="match status" value="1"/>
</dbReference>
<evidence type="ECO:0000256" key="1">
    <source>
        <dbReference type="ARBA" id="ARBA00023186"/>
    </source>
</evidence>
<reference evidence="2" key="1">
    <citation type="submission" date="2020-05" db="EMBL/GenBank/DDBJ databases">
        <authorList>
            <person name="Chiriac C."/>
            <person name="Salcher M."/>
            <person name="Ghai R."/>
            <person name="Kavagutti S V."/>
        </authorList>
    </citation>
    <scope>NUCLEOTIDE SEQUENCE</scope>
</reference>
<dbReference type="GO" id="GO:0005524">
    <property type="term" value="F:ATP binding"/>
    <property type="evidence" value="ECO:0007669"/>
    <property type="project" value="InterPro"/>
</dbReference>
<dbReference type="InterPro" id="IPR011032">
    <property type="entry name" value="GroES-like_sf"/>
</dbReference>
<sequence>MPEGSLALLGLVRRVLTSRLKLVGASPKLAKRPKIDTRQVDIASKGTVPAMPKAARSAETDPKLAIRMMADRILVIPSREAGERKSRSGILIPATANVDRRLVWGEVSQVGPTVRNVEESDSVLFAPDAGFEVEIRGDDYLILRERDVHAVASGREGGQTGLYL</sequence>
<dbReference type="Gene3D" id="2.30.33.40">
    <property type="entry name" value="GroES chaperonin"/>
    <property type="match status" value="1"/>
</dbReference>